<reference evidence="1" key="2">
    <citation type="submission" date="2017-06" db="EMBL/GenBank/DDBJ databases">
        <title>WGS assembly of Brachypodium distachyon.</title>
        <authorList>
            <consortium name="The International Brachypodium Initiative"/>
            <person name="Lucas S."/>
            <person name="Harmon-Smith M."/>
            <person name="Lail K."/>
            <person name="Tice H."/>
            <person name="Grimwood J."/>
            <person name="Bruce D."/>
            <person name="Barry K."/>
            <person name="Shu S."/>
            <person name="Lindquist E."/>
            <person name="Wang M."/>
            <person name="Pitluck S."/>
            <person name="Vogel J.P."/>
            <person name="Garvin D.F."/>
            <person name="Mockler T.C."/>
            <person name="Schmutz J."/>
            <person name="Rokhsar D."/>
            <person name="Bevan M.W."/>
        </authorList>
    </citation>
    <scope>NUCLEOTIDE SEQUENCE</scope>
    <source>
        <strain evidence="1">Bd21</strain>
    </source>
</reference>
<reference evidence="1 2" key="1">
    <citation type="journal article" date="2010" name="Nature">
        <title>Genome sequencing and analysis of the model grass Brachypodium distachyon.</title>
        <authorList>
            <consortium name="International Brachypodium Initiative"/>
        </authorList>
    </citation>
    <scope>NUCLEOTIDE SEQUENCE [LARGE SCALE GENOMIC DNA]</scope>
    <source>
        <strain evidence="1 2">Bd21</strain>
    </source>
</reference>
<keyword evidence="3" id="KW-1185">Reference proteome</keyword>
<dbReference type="AlphaFoldDB" id="A0A0Q3FBS6"/>
<sequence length="33" mass="3451">MACRVCLFSGGTTASATIFHDHVSKGSPQRTLA</sequence>
<proteinExistence type="predicted"/>
<name>A0A0Q3FBS6_BRADI</name>
<gene>
    <name evidence="1" type="ORF">BRADI_3g29165v3</name>
</gene>
<dbReference type="InParanoid" id="A0A0Q3FBS6"/>
<evidence type="ECO:0000313" key="3">
    <source>
        <dbReference type="Proteomes" id="UP000008810"/>
    </source>
</evidence>
<reference evidence="2" key="3">
    <citation type="submission" date="2018-08" db="UniProtKB">
        <authorList>
            <consortium name="EnsemblPlants"/>
        </authorList>
    </citation>
    <scope>IDENTIFICATION</scope>
    <source>
        <strain evidence="2">cv. Bd21</strain>
    </source>
</reference>
<dbReference type="Proteomes" id="UP000008810">
    <property type="component" value="Chromosome 3"/>
</dbReference>
<accession>A0A0Q3FBS6</accession>
<organism evidence="1">
    <name type="scientific">Brachypodium distachyon</name>
    <name type="common">Purple false brome</name>
    <name type="synonym">Trachynia distachya</name>
    <dbReference type="NCBI Taxonomy" id="15368"/>
    <lineage>
        <taxon>Eukaryota</taxon>
        <taxon>Viridiplantae</taxon>
        <taxon>Streptophyta</taxon>
        <taxon>Embryophyta</taxon>
        <taxon>Tracheophyta</taxon>
        <taxon>Spermatophyta</taxon>
        <taxon>Magnoliopsida</taxon>
        <taxon>Liliopsida</taxon>
        <taxon>Poales</taxon>
        <taxon>Poaceae</taxon>
        <taxon>BOP clade</taxon>
        <taxon>Pooideae</taxon>
        <taxon>Stipodae</taxon>
        <taxon>Brachypodieae</taxon>
        <taxon>Brachypodium</taxon>
    </lineage>
</organism>
<dbReference type="Gramene" id="KQJ97167">
    <property type="protein sequence ID" value="KQJ97167"/>
    <property type="gene ID" value="BRADI_3g29165v3"/>
</dbReference>
<dbReference type="EMBL" id="CM000882">
    <property type="protein sequence ID" value="KQJ97167.1"/>
    <property type="molecule type" value="Genomic_DNA"/>
</dbReference>
<protein>
    <submittedName>
        <fullName evidence="1 2">Uncharacterized protein</fullName>
    </submittedName>
</protein>
<dbReference type="EnsemblPlants" id="KQJ97167">
    <property type="protein sequence ID" value="KQJ97167"/>
    <property type="gene ID" value="BRADI_3g29165v3"/>
</dbReference>
<evidence type="ECO:0000313" key="1">
    <source>
        <dbReference type="EMBL" id="KQJ97167.1"/>
    </source>
</evidence>
<evidence type="ECO:0000313" key="2">
    <source>
        <dbReference type="EnsemblPlants" id="KQJ97167"/>
    </source>
</evidence>